<evidence type="ECO:0000313" key="3">
    <source>
        <dbReference type="Proteomes" id="UP001215598"/>
    </source>
</evidence>
<comment type="caution">
    <text evidence="2">The sequence shown here is derived from an EMBL/GenBank/DDBJ whole genome shotgun (WGS) entry which is preliminary data.</text>
</comment>
<accession>A0AAD7NPP1</accession>
<dbReference type="EMBL" id="JARKIB010000016">
    <property type="protein sequence ID" value="KAJ7770469.1"/>
    <property type="molecule type" value="Genomic_DNA"/>
</dbReference>
<feature type="region of interest" description="Disordered" evidence="1">
    <location>
        <begin position="1"/>
        <end position="20"/>
    </location>
</feature>
<protein>
    <submittedName>
        <fullName evidence="2">Uncharacterized protein</fullName>
    </submittedName>
</protein>
<dbReference type="AlphaFoldDB" id="A0AAD7NPP1"/>
<keyword evidence="3" id="KW-1185">Reference proteome</keyword>
<name>A0AAD7NPP1_9AGAR</name>
<reference evidence="2" key="1">
    <citation type="submission" date="2023-03" db="EMBL/GenBank/DDBJ databases">
        <title>Massive genome expansion in bonnet fungi (Mycena s.s.) driven by repeated elements and novel gene families across ecological guilds.</title>
        <authorList>
            <consortium name="Lawrence Berkeley National Laboratory"/>
            <person name="Harder C.B."/>
            <person name="Miyauchi S."/>
            <person name="Viragh M."/>
            <person name="Kuo A."/>
            <person name="Thoen E."/>
            <person name="Andreopoulos B."/>
            <person name="Lu D."/>
            <person name="Skrede I."/>
            <person name="Drula E."/>
            <person name="Henrissat B."/>
            <person name="Morin E."/>
            <person name="Kohler A."/>
            <person name="Barry K."/>
            <person name="LaButti K."/>
            <person name="Morin E."/>
            <person name="Salamov A."/>
            <person name="Lipzen A."/>
            <person name="Mereny Z."/>
            <person name="Hegedus B."/>
            <person name="Baldrian P."/>
            <person name="Stursova M."/>
            <person name="Weitz H."/>
            <person name="Taylor A."/>
            <person name="Grigoriev I.V."/>
            <person name="Nagy L.G."/>
            <person name="Martin F."/>
            <person name="Kauserud H."/>
        </authorList>
    </citation>
    <scope>NUCLEOTIDE SEQUENCE</scope>
    <source>
        <strain evidence="2">CBHHK182m</strain>
    </source>
</reference>
<proteinExistence type="predicted"/>
<dbReference type="Proteomes" id="UP001215598">
    <property type="component" value="Unassembled WGS sequence"/>
</dbReference>
<feature type="compositionally biased region" description="Basic and acidic residues" evidence="1">
    <location>
        <begin position="1"/>
        <end position="11"/>
    </location>
</feature>
<evidence type="ECO:0000256" key="1">
    <source>
        <dbReference type="SAM" id="MobiDB-lite"/>
    </source>
</evidence>
<sequence length="203" mass="22735">MCDIQDSKRLPSQDLKNPSRIKIQQPFQASFQTTSGQTPDLSGILRKFEIQDVSSPQASTPQVPSRFERQFIPQCEIPQDSRGRMRALAPSSRSLAVGSALGYALSAQAPNGACDREVASDAWAGQLTFAIRVQARYRKTLGEPSNDDESLVAFEVWLDRTQIQHVRFQSAYLAEWRCEAVSLKGYISFEIREHIKKVKTSGQ</sequence>
<evidence type="ECO:0000313" key="2">
    <source>
        <dbReference type="EMBL" id="KAJ7770469.1"/>
    </source>
</evidence>
<gene>
    <name evidence="2" type="ORF">B0H16DRAFT_1451939</name>
</gene>
<organism evidence="2 3">
    <name type="scientific">Mycena metata</name>
    <dbReference type="NCBI Taxonomy" id="1033252"/>
    <lineage>
        <taxon>Eukaryota</taxon>
        <taxon>Fungi</taxon>
        <taxon>Dikarya</taxon>
        <taxon>Basidiomycota</taxon>
        <taxon>Agaricomycotina</taxon>
        <taxon>Agaricomycetes</taxon>
        <taxon>Agaricomycetidae</taxon>
        <taxon>Agaricales</taxon>
        <taxon>Marasmiineae</taxon>
        <taxon>Mycenaceae</taxon>
        <taxon>Mycena</taxon>
    </lineage>
</organism>